<dbReference type="EMBL" id="PYAX01000004">
    <property type="protein sequence ID" value="PSL56073.1"/>
    <property type="molecule type" value="Genomic_DNA"/>
</dbReference>
<keyword evidence="4 5" id="KW-0472">Membrane</keyword>
<dbReference type="Gene3D" id="1.20.1560.10">
    <property type="entry name" value="ABC transporter type 1, transmembrane domain"/>
    <property type="match status" value="1"/>
</dbReference>
<dbReference type="CDD" id="cd07346">
    <property type="entry name" value="ABC_6TM_exporters"/>
    <property type="match status" value="1"/>
</dbReference>
<feature type="transmembrane region" description="Helical" evidence="5">
    <location>
        <begin position="280"/>
        <end position="301"/>
    </location>
</feature>
<keyword evidence="9" id="KW-1185">Reference proteome</keyword>
<evidence type="ECO:0000256" key="5">
    <source>
        <dbReference type="SAM" id="Phobius"/>
    </source>
</evidence>
<reference evidence="8 9" key="1">
    <citation type="submission" date="2018-03" db="EMBL/GenBank/DDBJ databases">
        <title>Genomic Encyclopedia of Type Strains, Phase III (KMG-III): the genomes of soil and plant-associated and newly described type strains.</title>
        <authorList>
            <person name="Whitman W."/>
        </authorList>
    </citation>
    <scope>NUCLEOTIDE SEQUENCE [LARGE SCALE GENOMIC DNA]</scope>
    <source>
        <strain evidence="8 9">CGMCC 4.7097</strain>
    </source>
</reference>
<dbReference type="GO" id="GO:0015421">
    <property type="term" value="F:ABC-type oligopeptide transporter activity"/>
    <property type="evidence" value="ECO:0007669"/>
    <property type="project" value="TreeGrafter"/>
</dbReference>
<dbReference type="Pfam" id="PF00005">
    <property type="entry name" value="ABC_tran"/>
    <property type="match status" value="1"/>
</dbReference>
<evidence type="ECO:0000259" key="6">
    <source>
        <dbReference type="PROSITE" id="PS50893"/>
    </source>
</evidence>
<dbReference type="InterPro" id="IPR003439">
    <property type="entry name" value="ABC_transporter-like_ATP-bd"/>
</dbReference>
<keyword evidence="2 5" id="KW-0812">Transmembrane</keyword>
<dbReference type="PANTHER" id="PTHR43394">
    <property type="entry name" value="ATP-DEPENDENT PERMEASE MDL1, MITOCHONDRIAL"/>
    <property type="match status" value="1"/>
</dbReference>
<dbReference type="PROSITE" id="PS00211">
    <property type="entry name" value="ABC_TRANSPORTER_1"/>
    <property type="match status" value="1"/>
</dbReference>
<keyword evidence="8" id="KW-0067">ATP-binding</keyword>
<comment type="subcellular location">
    <subcellularLocation>
        <location evidence="1">Cell membrane</location>
        <topology evidence="1">Multi-pass membrane protein</topology>
    </subcellularLocation>
</comment>
<dbReference type="Gene3D" id="3.40.50.300">
    <property type="entry name" value="P-loop containing nucleotide triphosphate hydrolases"/>
    <property type="match status" value="1"/>
</dbReference>
<feature type="transmembrane region" description="Helical" evidence="5">
    <location>
        <begin position="158"/>
        <end position="178"/>
    </location>
</feature>
<feature type="domain" description="ABC transporter" evidence="6">
    <location>
        <begin position="309"/>
        <end position="557"/>
    </location>
</feature>
<dbReference type="GO" id="GO:0005886">
    <property type="term" value="C:plasma membrane"/>
    <property type="evidence" value="ECO:0007669"/>
    <property type="project" value="UniProtKB-SubCell"/>
</dbReference>
<evidence type="ECO:0000256" key="1">
    <source>
        <dbReference type="ARBA" id="ARBA00004651"/>
    </source>
</evidence>
<feature type="transmembrane region" description="Helical" evidence="5">
    <location>
        <begin position="248"/>
        <end position="268"/>
    </location>
</feature>
<dbReference type="InterPro" id="IPR027417">
    <property type="entry name" value="P-loop_NTPase"/>
</dbReference>
<feature type="transmembrane region" description="Helical" evidence="5">
    <location>
        <begin position="58"/>
        <end position="80"/>
    </location>
</feature>
<feature type="transmembrane region" description="Helical" evidence="5">
    <location>
        <begin position="134"/>
        <end position="152"/>
    </location>
</feature>
<comment type="caution">
    <text evidence="8">The sequence shown here is derived from an EMBL/GenBank/DDBJ whole genome shotgun (WGS) entry which is preliminary data.</text>
</comment>
<evidence type="ECO:0000256" key="4">
    <source>
        <dbReference type="ARBA" id="ARBA00023136"/>
    </source>
</evidence>
<keyword evidence="8" id="KW-0547">Nucleotide-binding</keyword>
<dbReference type="GO" id="GO:0005524">
    <property type="term" value="F:ATP binding"/>
    <property type="evidence" value="ECO:0007669"/>
    <property type="project" value="UniProtKB-KW"/>
</dbReference>
<accession>A0A2P8IC83</accession>
<dbReference type="Proteomes" id="UP000241118">
    <property type="component" value="Unassembled WGS sequence"/>
</dbReference>
<dbReference type="SUPFAM" id="SSF52540">
    <property type="entry name" value="P-loop containing nucleoside triphosphate hydrolases"/>
    <property type="match status" value="1"/>
</dbReference>
<feature type="domain" description="ABC transmembrane type-1" evidence="7">
    <location>
        <begin position="23"/>
        <end position="303"/>
    </location>
</feature>
<dbReference type="InterPro" id="IPR011527">
    <property type="entry name" value="ABC1_TM_dom"/>
</dbReference>
<evidence type="ECO:0000256" key="3">
    <source>
        <dbReference type="ARBA" id="ARBA00022989"/>
    </source>
</evidence>
<sequence>MKTVLKADVLKRAVTGQWRSVTVASALGAAHQTGEAAVPLLIGVVIDEAVRTGASGRLALWIGVLAAVFVALSLSFRFSLRNGEKASHQAAHEVRSRLAARVLSADGGAAHGRLSGELANIATSDAQRVGQVNLALPIAFSAVVGVLVGAVALLRVSWVLGLLVLVAAPVLLGLAHVLGRPLERRSDAEQDRAALASGVAADLVAGLRALKGIGAEATASQRYRVTSRSSMEAAIRAARSRAWLDGSMLATTGVFLAIVALVGGHLAASGTITVGELVAAVGLAQFLLWPLSIFSWVNGLLAQGRASAARVAEVLAAPPTVPPGSSPLPPSVAGRVELDGVVSGSLRGVSLTAEPGELLGVVARDPADAVSLLAVLAREVDPDEGTVTLDGVPLSTVESAALRSAVLVAAHDADLFEGSVRENVEAGGDRVDEAMAAARVDDVARALPDGLDTAISARGRSLSGGQRQRVVLARALAAAPPVLVVHDPTTAVDAVTEVSLAAGIKRTRAGLTTVVVATSPALLAAADRVVFLASGVVVAAGAHADLVADDDYRLVVLS</sequence>
<evidence type="ECO:0000256" key="2">
    <source>
        <dbReference type="ARBA" id="ARBA00022692"/>
    </source>
</evidence>
<dbReference type="InterPro" id="IPR039421">
    <property type="entry name" value="Type_1_exporter"/>
</dbReference>
<dbReference type="SUPFAM" id="SSF90123">
    <property type="entry name" value="ABC transporter transmembrane region"/>
    <property type="match status" value="1"/>
</dbReference>
<evidence type="ECO:0000313" key="8">
    <source>
        <dbReference type="EMBL" id="PSL56073.1"/>
    </source>
</evidence>
<dbReference type="PROSITE" id="PS50929">
    <property type="entry name" value="ABC_TM1F"/>
    <property type="match status" value="1"/>
</dbReference>
<dbReference type="OrthoDB" id="4966664at2"/>
<keyword evidence="3 5" id="KW-1133">Transmembrane helix</keyword>
<dbReference type="AlphaFoldDB" id="A0A2P8IC83"/>
<dbReference type="PROSITE" id="PS50893">
    <property type="entry name" value="ABC_TRANSPORTER_2"/>
    <property type="match status" value="1"/>
</dbReference>
<dbReference type="GO" id="GO:0016887">
    <property type="term" value="F:ATP hydrolysis activity"/>
    <property type="evidence" value="ECO:0007669"/>
    <property type="project" value="InterPro"/>
</dbReference>
<dbReference type="Pfam" id="PF00664">
    <property type="entry name" value="ABC_membrane"/>
    <property type="match status" value="1"/>
</dbReference>
<name>A0A2P8IC83_SACCR</name>
<evidence type="ECO:0000259" key="7">
    <source>
        <dbReference type="PROSITE" id="PS50929"/>
    </source>
</evidence>
<evidence type="ECO:0000313" key="9">
    <source>
        <dbReference type="Proteomes" id="UP000241118"/>
    </source>
</evidence>
<proteinExistence type="predicted"/>
<gene>
    <name evidence="8" type="ORF">B0I31_104364</name>
</gene>
<dbReference type="InterPro" id="IPR017871">
    <property type="entry name" value="ABC_transporter-like_CS"/>
</dbReference>
<protein>
    <submittedName>
        <fullName evidence="8">Putative ABC transport system ATP-binding protein</fullName>
    </submittedName>
</protein>
<dbReference type="InterPro" id="IPR036640">
    <property type="entry name" value="ABC1_TM_sf"/>
</dbReference>
<dbReference type="PANTHER" id="PTHR43394:SF1">
    <property type="entry name" value="ATP-BINDING CASSETTE SUB-FAMILY B MEMBER 10, MITOCHONDRIAL"/>
    <property type="match status" value="1"/>
</dbReference>
<organism evidence="8 9">
    <name type="scientific">Saccharothrix carnea</name>
    <dbReference type="NCBI Taxonomy" id="1280637"/>
    <lineage>
        <taxon>Bacteria</taxon>
        <taxon>Bacillati</taxon>
        <taxon>Actinomycetota</taxon>
        <taxon>Actinomycetes</taxon>
        <taxon>Pseudonocardiales</taxon>
        <taxon>Pseudonocardiaceae</taxon>
        <taxon>Saccharothrix</taxon>
    </lineage>
</organism>